<feature type="compositionally biased region" description="Basic and acidic residues" evidence="1">
    <location>
        <begin position="35"/>
        <end position="46"/>
    </location>
</feature>
<feature type="region of interest" description="Disordered" evidence="1">
    <location>
        <begin position="32"/>
        <end position="64"/>
    </location>
</feature>
<gene>
    <name evidence="2" type="ORF">C5167_017116</name>
</gene>
<evidence type="ECO:0000313" key="2">
    <source>
        <dbReference type="EMBL" id="RZC48690.1"/>
    </source>
</evidence>
<dbReference type="Proteomes" id="UP000316621">
    <property type="component" value="Chromosome 2"/>
</dbReference>
<dbReference type="Gramene" id="RZC48690">
    <property type="protein sequence ID" value="RZC48690"/>
    <property type="gene ID" value="C5167_017116"/>
</dbReference>
<sequence>MKLRPRVVTLIMVKGRVPNKLGFLPRYLDEEDADTREAENATEKTLSDQIKAKRAKNKASRGSIYAGREERLDAMYGLPPEVEALPPMPEDGGHWTVARNAKTCPVYKLE</sequence>
<organism evidence="2 3">
    <name type="scientific">Papaver somniferum</name>
    <name type="common">Opium poppy</name>
    <dbReference type="NCBI Taxonomy" id="3469"/>
    <lineage>
        <taxon>Eukaryota</taxon>
        <taxon>Viridiplantae</taxon>
        <taxon>Streptophyta</taxon>
        <taxon>Embryophyta</taxon>
        <taxon>Tracheophyta</taxon>
        <taxon>Spermatophyta</taxon>
        <taxon>Magnoliopsida</taxon>
        <taxon>Ranunculales</taxon>
        <taxon>Papaveraceae</taxon>
        <taxon>Papaveroideae</taxon>
        <taxon>Papaver</taxon>
    </lineage>
</organism>
<evidence type="ECO:0000256" key="1">
    <source>
        <dbReference type="SAM" id="MobiDB-lite"/>
    </source>
</evidence>
<accession>A0A4Y7ILM9</accession>
<reference evidence="2 3" key="1">
    <citation type="journal article" date="2018" name="Science">
        <title>The opium poppy genome and morphinan production.</title>
        <authorList>
            <person name="Guo L."/>
            <person name="Winzer T."/>
            <person name="Yang X."/>
            <person name="Li Y."/>
            <person name="Ning Z."/>
            <person name="He Z."/>
            <person name="Teodor R."/>
            <person name="Lu Y."/>
            <person name="Bowser T.A."/>
            <person name="Graham I.A."/>
            <person name="Ye K."/>
        </authorList>
    </citation>
    <scope>NUCLEOTIDE SEQUENCE [LARGE SCALE GENOMIC DNA]</scope>
    <source>
        <strain evidence="3">cv. HN1</strain>
        <tissue evidence="2">Leaves</tissue>
    </source>
</reference>
<dbReference type="AlphaFoldDB" id="A0A4Y7ILM9"/>
<proteinExistence type="predicted"/>
<protein>
    <submittedName>
        <fullName evidence="2">Uncharacterized protein</fullName>
    </submittedName>
</protein>
<keyword evidence="3" id="KW-1185">Reference proteome</keyword>
<dbReference type="EMBL" id="CM010716">
    <property type="protein sequence ID" value="RZC48690.1"/>
    <property type="molecule type" value="Genomic_DNA"/>
</dbReference>
<name>A0A4Y7ILM9_PAPSO</name>
<evidence type="ECO:0000313" key="3">
    <source>
        <dbReference type="Proteomes" id="UP000316621"/>
    </source>
</evidence>